<comment type="caution">
    <text evidence="2">The sequence shown here is derived from an EMBL/GenBank/DDBJ whole genome shotgun (WGS) entry which is preliminary data.</text>
</comment>
<sequence>MWGGGGAAVIYAPNPVVHARSGSIRSASSDPPAYKLESKPSLPPITSDVTGESVSAGSTSTSTSPIQPASPALSPLTQQFALRPPIRAMSLNSIHSDSTSPPSFSAAAGTSAPDFESVFGGVQ</sequence>
<gene>
    <name evidence="2" type="ORF">VKT23_000035</name>
</gene>
<keyword evidence="3" id="KW-1185">Reference proteome</keyword>
<name>A0ABR1K2Z5_9AGAR</name>
<organism evidence="2 3">
    <name type="scientific">Marasmiellus scandens</name>
    <dbReference type="NCBI Taxonomy" id="2682957"/>
    <lineage>
        <taxon>Eukaryota</taxon>
        <taxon>Fungi</taxon>
        <taxon>Dikarya</taxon>
        <taxon>Basidiomycota</taxon>
        <taxon>Agaricomycotina</taxon>
        <taxon>Agaricomycetes</taxon>
        <taxon>Agaricomycetidae</taxon>
        <taxon>Agaricales</taxon>
        <taxon>Marasmiineae</taxon>
        <taxon>Omphalotaceae</taxon>
        <taxon>Marasmiellus</taxon>
    </lineage>
</organism>
<evidence type="ECO:0000313" key="2">
    <source>
        <dbReference type="EMBL" id="KAK7471930.1"/>
    </source>
</evidence>
<reference evidence="2 3" key="1">
    <citation type="submission" date="2024-01" db="EMBL/GenBank/DDBJ databases">
        <title>A draft genome for the cacao thread blight pathogen Marasmiellus scandens.</title>
        <authorList>
            <person name="Baruah I.K."/>
            <person name="Leung J."/>
            <person name="Bukari Y."/>
            <person name="Amoako-Attah I."/>
            <person name="Meinhardt L.W."/>
            <person name="Bailey B.A."/>
            <person name="Cohen S.P."/>
        </authorList>
    </citation>
    <scope>NUCLEOTIDE SEQUENCE [LARGE SCALE GENOMIC DNA]</scope>
    <source>
        <strain evidence="2 3">GH-19</strain>
    </source>
</reference>
<proteinExistence type="predicted"/>
<feature type="compositionally biased region" description="Low complexity" evidence="1">
    <location>
        <begin position="49"/>
        <end position="64"/>
    </location>
</feature>
<protein>
    <submittedName>
        <fullName evidence="2">Uncharacterized protein</fullName>
    </submittedName>
</protein>
<accession>A0ABR1K2Z5</accession>
<dbReference type="EMBL" id="JBANRG010000001">
    <property type="protein sequence ID" value="KAK7471930.1"/>
    <property type="molecule type" value="Genomic_DNA"/>
</dbReference>
<evidence type="ECO:0000313" key="3">
    <source>
        <dbReference type="Proteomes" id="UP001498398"/>
    </source>
</evidence>
<feature type="region of interest" description="Disordered" evidence="1">
    <location>
        <begin position="20"/>
        <end position="72"/>
    </location>
</feature>
<feature type="region of interest" description="Disordered" evidence="1">
    <location>
        <begin position="92"/>
        <end position="123"/>
    </location>
</feature>
<feature type="compositionally biased region" description="Polar residues" evidence="1">
    <location>
        <begin position="92"/>
        <end position="103"/>
    </location>
</feature>
<dbReference type="Proteomes" id="UP001498398">
    <property type="component" value="Unassembled WGS sequence"/>
</dbReference>
<evidence type="ECO:0000256" key="1">
    <source>
        <dbReference type="SAM" id="MobiDB-lite"/>
    </source>
</evidence>